<evidence type="ECO:0000313" key="2">
    <source>
        <dbReference type="EMBL" id="MBK1811545.1"/>
    </source>
</evidence>
<name>A0ABS1EQ82_9CLOT</name>
<proteinExistence type="predicted"/>
<dbReference type="SUPFAM" id="SSF53271">
    <property type="entry name" value="PRTase-like"/>
    <property type="match status" value="1"/>
</dbReference>
<accession>A0ABS1EQ82</accession>
<keyword evidence="2" id="KW-0808">Transferase</keyword>
<comment type="caution">
    <text evidence="2">The sequence shown here is derived from an EMBL/GenBank/DDBJ whole genome shotgun (WGS) entry which is preliminary data.</text>
</comment>
<keyword evidence="3" id="KW-1185">Reference proteome</keyword>
<organism evidence="2 3">
    <name type="scientific">Clostridium yunnanense</name>
    <dbReference type="NCBI Taxonomy" id="2800325"/>
    <lineage>
        <taxon>Bacteria</taxon>
        <taxon>Bacillati</taxon>
        <taxon>Bacillota</taxon>
        <taxon>Clostridia</taxon>
        <taxon>Eubacteriales</taxon>
        <taxon>Clostridiaceae</taxon>
        <taxon>Clostridium</taxon>
    </lineage>
</organism>
<evidence type="ECO:0000313" key="3">
    <source>
        <dbReference type="Proteomes" id="UP000596739"/>
    </source>
</evidence>
<dbReference type="InterPro" id="IPR000836">
    <property type="entry name" value="PRTase_dom"/>
</dbReference>
<dbReference type="Pfam" id="PF00156">
    <property type="entry name" value="Pribosyltran"/>
    <property type="match status" value="1"/>
</dbReference>
<gene>
    <name evidence="2" type="ORF">JHL18_13030</name>
</gene>
<protein>
    <submittedName>
        <fullName evidence="2">Phosphoribosyltransferase</fullName>
    </submittedName>
</protein>
<dbReference type="Proteomes" id="UP000596739">
    <property type="component" value="Unassembled WGS sequence"/>
</dbReference>
<dbReference type="InterPro" id="IPR029057">
    <property type="entry name" value="PRTase-like"/>
</dbReference>
<dbReference type="GO" id="GO:0016757">
    <property type="term" value="F:glycosyltransferase activity"/>
    <property type="evidence" value="ECO:0007669"/>
    <property type="project" value="UniProtKB-KW"/>
</dbReference>
<sequence length="181" mass="20936">MFQDKITEIWYLHDYHTYWMYDAYGEKVLNPAHTKILYQFKQGDAHAIEHYYNLMKDELINFRNTSDTIIIPIPSSKSGQVSSSLLTLSERLATYNNIRYLNNCLERTVDIPKLAQGGDRHKEVHFNSLRINNPQLVKNKVILLLDDVTTSGNSLLASKELFEKKDTSEVICLSLTKTVHD</sequence>
<evidence type="ECO:0000259" key="1">
    <source>
        <dbReference type="Pfam" id="PF00156"/>
    </source>
</evidence>
<dbReference type="Gene3D" id="3.40.50.2020">
    <property type="match status" value="1"/>
</dbReference>
<dbReference type="RefSeq" id="WP_200269834.1">
    <property type="nucleotide sequence ID" value="NZ_JAENHN010000037.1"/>
</dbReference>
<reference evidence="3" key="1">
    <citation type="submission" date="2021-01" db="EMBL/GenBank/DDBJ databases">
        <title>Genome public.</title>
        <authorList>
            <person name="Liu C."/>
            <person name="Sun Q."/>
        </authorList>
    </citation>
    <scope>NUCLEOTIDE SEQUENCE [LARGE SCALE GENOMIC DNA]</scope>
    <source>
        <strain evidence="3">YIM B02505</strain>
    </source>
</reference>
<keyword evidence="2" id="KW-0328">Glycosyltransferase</keyword>
<dbReference type="EMBL" id="JAENHN010000037">
    <property type="protein sequence ID" value="MBK1811545.1"/>
    <property type="molecule type" value="Genomic_DNA"/>
</dbReference>
<feature type="domain" description="Phosphoribosyltransferase" evidence="1">
    <location>
        <begin position="116"/>
        <end position="175"/>
    </location>
</feature>
<dbReference type="CDD" id="cd06223">
    <property type="entry name" value="PRTases_typeI"/>
    <property type="match status" value="1"/>
</dbReference>